<protein>
    <submittedName>
        <fullName evidence="6">Precorrin-8X methylmutase</fullName>
    </submittedName>
</protein>
<evidence type="ECO:0000256" key="3">
    <source>
        <dbReference type="ARBA" id="ARBA00022573"/>
    </source>
</evidence>
<dbReference type="OrthoDB" id="9780708at2"/>
<dbReference type="EMBL" id="CP016757">
    <property type="protein sequence ID" value="ANZ46362.1"/>
    <property type="molecule type" value="Genomic_DNA"/>
</dbReference>
<dbReference type="KEGG" id="cpor:BED41_15385"/>
<organism evidence="6 7">
    <name type="scientific">Cloacibacillus porcorum</name>
    <dbReference type="NCBI Taxonomy" id="1197717"/>
    <lineage>
        <taxon>Bacteria</taxon>
        <taxon>Thermotogati</taxon>
        <taxon>Synergistota</taxon>
        <taxon>Synergistia</taxon>
        <taxon>Synergistales</taxon>
        <taxon>Synergistaceae</taxon>
        <taxon>Cloacibacillus</taxon>
    </lineage>
</organism>
<comment type="pathway">
    <text evidence="1">Cofactor biosynthesis; adenosylcobalamin biosynthesis.</text>
</comment>
<reference evidence="6" key="1">
    <citation type="submission" date="2016-08" db="EMBL/GenBank/DDBJ databases">
        <title>Complete genome of Cloacibacillus porcorum.</title>
        <authorList>
            <person name="Looft T."/>
            <person name="Bayles D.O."/>
            <person name="Alt D.P."/>
        </authorList>
    </citation>
    <scope>NUCLEOTIDE SEQUENCE [LARGE SCALE GENOMIC DNA]</scope>
    <source>
        <strain evidence="6">CL-84</strain>
    </source>
</reference>
<sequence>MRPDEIEQASMRIIASEMGAWLGAPEELPVVKRVIHTTADFDFAENMRFSKEAVKLARAALKSGASVVTDTNMAASGINKAACARFGVEVVCRMADPAVREAAEARGTTRAVVSMEEAAKATPNAIFAIGNAPTALIRLCELIDEGKCAPALVIGVPVGFVNVVESKERLLATKVPYITAVGRKGGSPVASTIVNALLYGVE</sequence>
<comment type="similarity">
    <text evidence="2">Belongs to the CobH/CbiC family.</text>
</comment>
<dbReference type="RefSeq" id="WP_066748362.1">
    <property type="nucleotide sequence ID" value="NZ_CP016757.1"/>
</dbReference>
<dbReference type="InterPro" id="IPR003722">
    <property type="entry name" value="Cbl_synth_CobH/CbiC"/>
</dbReference>
<name>A0A1B2I8T3_9BACT</name>
<evidence type="ECO:0000256" key="4">
    <source>
        <dbReference type="ARBA" id="ARBA00023235"/>
    </source>
</evidence>
<dbReference type="Pfam" id="PF02570">
    <property type="entry name" value="CbiC"/>
    <property type="match status" value="1"/>
</dbReference>
<dbReference type="GeneID" id="83059229"/>
<gene>
    <name evidence="6" type="primary">cbiC</name>
    <name evidence="6" type="ORF">BED41_15385</name>
</gene>
<feature type="domain" description="Cobalamin biosynthesis precorrin-8X methylmutase CobH/CbiC" evidence="5">
    <location>
        <begin position="5"/>
        <end position="199"/>
    </location>
</feature>
<dbReference type="GO" id="GO:0016993">
    <property type="term" value="F:precorrin-8X methylmutase activity"/>
    <property type="evidence" value="ECO:0007669"/>
    <property type="project" value="InterPro"/>
</dbReference>
<keyword evidence="4" id="KW-0413">Isomerase</keyword>
<evidence type="ECO:0000256" key="2">
    <source>
        <dbReference type="ARBA" id="ARBA00009774"/>
    </source>
</evidence>
<dbReference type="InterPro" id="IPR036588">
    <property type="entry name" value="CobH/CbiC_sf"/>
</dbReference>
<keyword evidence="3" id="KW-0169">Cobalamin biosynthesis</keyword>
<evidence type="ECO:0000256" key="1">
    <source>
        <dbReference type="ARBA" id="ARBA00004953"/>
    </source>
</evidence>
<keyword evidence="7" id="KW-1185">Reference proteome</keyword>
<accession>A0A1B2I8T3</accession>
<dbReference type="PANTHER" id="PTHR43588:SF1">
    <property type="entry name" value="COBALT-PRECORRIN-8 METHYLMUTASE"/>
    <property type="match status" value="1"/>
</dbReference>
<proteinExistence type="inferred from homology"/>
<evidence type="ECO:0000313" key="7">
    <source>
        <dbReference type="Proteomes" id="UP000093044"/>
    </source>
</evidence>
<dbReference type="PANTHER" id="PTHR43588">
    <property type="entry name" value="COBALT-PRECORRIN-8 METHYLMUTASE"/>
    <property type="match status" value="1"/>
</dbReference>
<dbReference type="AlphaFoldDB" id="A0A1B2I8T3"/>
<dbReference type="GO" id="GO:0009236">
    <property type="term" value="P:cobalamin biosynthetic process"/>
    <property type="evidence" value="ECO:0007669"/>
    <property type="project" value="UniProtKB-UniPathway"/>
</dbReference>
<evidence type="ECO:0000313" key="6">
    <source>
        <dbReference type="EMBL" id="ANZ46362.1"/>
    </source>
</evidence>
<dbReference type="STRING" id="1197717.BED41_15385"/>
<evidence type="ECO:0000259" key="5">
    <source>
        <dbReference type="Pfam" id="PF02570"/>
    </source>
</evidence>
<dbReference type="Gene3D" id="3.40.50.10230">
    <property type="entry name" value="Cobalamin biosynthesis CobH/CbiC, precorrin-8X methylmutase"/>
    <property type="match status" value="1"/>
</dbReference>
<dbReference type="SUPFAM" id="SSF63965">
    <property type="entry name" value="Precorrin-8X methylmutase CbiC/CobH"/>
    <property type="match status" value="1"/>
</dbReference>
<dbReference type="Proteomes" id="UP000093044">
    <property type="component" value="Chromosome"/>
</dbReference>
<dbReference type="UniPathway" id="UPA00148"/>